<evidence type="ECO:0000313" key="2">
    <source>
        <dbReference type="Proteomes" id="UP001469365"/>
    </source>
</evidence>
<organism evidence="1 2">
    <name type="scientific">Paenibacillus filicis</name>
    <dbReference type="NCBI Taxonomy" id="669464"/>
    <lineage>
        <taxon>Bacteria</taxon>
        <taxon>Bacillati</taxon>
        <taxon>Bacillota</taxon>
        <taxon>Bacilli</taxon>
        <taxon>Bacillales</taxon>
        <taxon>Paenibacillaceae</taxon>
        <taxon>Paenibacillus</taxon>
    </lineage>
</organism>
<dbReference type="SUPFAM" id="SSF54518">
    <property type="entry name" value="Tubby C-terminal domain-like"/>
    <property type="match status" value="1"/>
</dbReference>
<dbReference type="Pfam" id="PF04525">
    <property type="entry name" value="LOR"/>
    <property type="match status" value="1"/>
</dbReference>
<dbReference type="Proteomes" id="UP001469365">
    <property type="component" value="Unassembled WGS sequence"/>
</dbReference>
<dbReference type="EMBL" id="JBBPCC010000010">
    <property type="protein sequence ID" value="MEK8129625.1"/>
    <property type="molecule type" value="Genomic_DNA"/>
</dbReference>
<gene>
    <name evidence="1" type="ORF">WMW72_17090</name>
</gene>
<accession>A0ABU9DL94</accession>
<comment type="caution">
    <text evidence="1">The sequence shown here is derived from an EMBL/GenBank/DDBJ whole genome shotgun (WGS) entry which is preliminary data.</text>
</comment>
<dbReference type="InterPro" id="IPR025659">
    <property type="entry name" value="Tubby-like_C"/>
</dbReference>
<protein>
    <submittedName>
        <fullName evidence="1">Uncharacterized protein</fullName>
    </submittedName>
</protein>
<dbReference type="RefSeq" id="WP_341416731.1">
    <property type="nucleotide sequence ID" value="NZ_JBBPCC010000010.1"/>
</dbReference>
<dbReference type="InterPro" id="IPR007612">
    <property type="entry name" value="LOR"/>
</dbReference>
<reference evidence="1 2" key="1">
    <citation type="submission" date="2024-04" db="EMBL/GenBank/DDBJ databases">
        <title>draft genome sequnece of Paenibacillus filicis.</title>
        <authorList>
            <person name="Kim D.-U."/>
        </authorList>
    </citation>
    <scope>NUCLEOTIDE SEQUENCE [LARGE SCALE GENOMIC DNA]</scope>
    <source>
        <strain evidence="1 2">KACC14197</strain>
    </source>
</reference>
<evidence type="ECO:0000313" key="1">
    <source>
        <dbReference type="EMBL" id="MEK8129625.1"/>
    </source>
</evidence>
<keyword evidence="2" id="KW-1185">Reference proteome</keyword>
<sequence length="166" mass="18908">MEARTVYFRENFFSSGETEILDEAQRQVGRLDLHSMFHSGVTVYSSGGLASYSGKFRFFSNKWFVYSGNEQEMGVLRSRISFLSQRYEYDSFRHGIFTIEAPAFSKDYTVVAPNGQVAAEFRRISHFFASGAFELTNHSGLQMQELIVVVMGVHAIRKRKQSSANT</sequence>
<name>A0ABU9DL94_9BACL</name>
<proteinExistence type="predicted"/>